<proteinExistence type="predicted"/>
<evidence type="ECO:0000256" key="1">
    <source>
        <dbReference type="SAM" id="Coils"/>
    </source>
</evidence>
<gene>
    <name evidence="2" type="ORF">OKIOD_LOCUS17194</name>
</gene>
<name>A0ABN7TFD2_OIKDI</name>
<sequence length="751" mass="86619">MWNLLKVLSIPQRHDFLTQVEIYKNIAYTCRVEIEENKPRLLAYGSNKILAIKVILDFYRDFIIRNFNKEISHSFYKNVLDLCNSILVRMKRFFFQRDKFGLELLEKIGILAEWIIKGNPATANKFDFFRNLLHLVDSCARSKEVFNTSFEPEYSKKLGMLLKPGCSYTARASPARQHELADLLGQEELECTAAAFQVDCLVQEDRNAQPQWFSKVMKTHKLSVEPFTRFARNNEKTADVMIARIVNEYSAWGFLSKEDQILHSQILEELFSIDPQRLKDRKAESRKFNKVYLTIIDNHVRRVLITSQGNLFDCESGTIYREPRVEVFEADLQLLKTEPRLVFLILDKIAPSPVSSTLVTTCLRCLLLLVKEDKRSVPDSPYLLFTILKNHEIYSTEARYFCACILLLIASKNESDHYYARKRVGEFQEAVRSDSFVQILMENLAIEDSSDIALKLSGKILTLFALFISNKNNVRCYHVARKLIKHGIFKFVSKFDGRQQEILYDILKNICMLAIVYNDQNIIINDCCEAKGSRSAEFKAEKSAYSIEEEWFSDDEEEPCDASISSSSKANEFPTISERDRIDTLVEAKCTVFKAAADFDHGITDGAICDYAASFLNGDCKGELWLGVSNHGHIQGVSANLHQQDLFKSRMFKLMRSMFPPVQTQHFSIDFFQDTAKCIARLSFTPDGHLYSTPQKRCLVREWNEEKGINFMKVLDTSEIVSKALKQEESEYRIEIHQLKRSLEAIKQAKD</sequence>
<reference evidence="2 3" key="1">
    <citation type="submission" date="2021-04" db="EMBL/GenBank/DDBJ databases">
        <authorList>
            <person name="Bliznina A."/>
        </authorList>
    </citation>
    <scope>NUCLEOTIDE SEQUENCE [LARGE SCALE GENOMIC DNA]</scope>
</reference>
<accession>A0ABN7TFD2</accession>
<keyword evidence="1" id="KW-0175">Coiled coil</keyword>
<keyword evidence="3" id="KW-1185">Reference proteome</keyword>
<evidence type="ECO:0000313" key="2">
    <source>
        <dbReference type="EMBL" id="CAG5114373.1"/>
    </source>
</evidence>
<dbReference type="Proteomes" id="UP001158576">
    <property type="component" value="Chromosome 2"/>
</dbReference>
<dbReference type="EMBL" id="OU015567">
    <property type="protein sequence ID" value="CAG5114373.1"/>
    <property type="molecule type" value="Genomic_DNA"/>
</dbReference>
<feature type="coiled-coil region" evidence="1">
    <location>
        <begin position="722"/>
        <end position="749"/>
    </location>
</feature>
<organism evidence="2 3">
    <name type="scientific">Oikopleura dioica</name>
    <name type="common">Tunicate</name>
    <dbReference type="NCBI Taxonomy" id="34765"/>
    <lineage>
        <taxon>Eukaryota</taxon>
        <taxon>Metazoa</taxon>
        <taxon>Chordata</taxon>
        <taxon>Tunicata</taxon>
        <taxon>Appendicularia</taxon>
        <taxon>Copelata</taxon>
        <taxon>Oikopleuridae</taxon>
        <taxon>Oikopleura</taxon>
    </lineage>
</organism>
<protein>
    <submittedName>
        <fullName evidence="2">Oidioi.mRNA.OKI2018_I69.chr2.g8429.t1.cds</fullName>
    </submittedName>
</protein>
<evidence type="ECO:0000313" key="3">
    <source>
        <dbReference type="Proteomes" id="UP001158576"/>
    </source>
</evidence>